<comment type="subunit">
    <text evidence="3">Homodimer.</text>
</comment>
<comment type="similarity">
    <text evidence="2 8">Belongs to the zinc-containing alcohol dehydrogenase family.</text>
</comment>
<dbReference type="GO" id="GO:0009809">
    <property type="term" value="P:lignin biosynthetic process"/>
    <property type="evidence" value="ECO:0007669"/>
    <property type="project" value="UniProtKB-ARBA"/>
</dbReference>
<keyword evidence="6" id="KW-0560">Oxidoreductase</keyword>
<dbReference type="GO" id="GO:0005634">
    <property type="term" value="C:nucleus"/>
    <property type="evidence" value="ECO:0007669"/>
    <property type="project" value="UniProtKB-SubCell"/>
</dbReference>
<feature type="region of interest" description="Disordered" evidence="9">
    <location>
        <begin position="580"/>
        <end position="612"/>
    </location>
</feature>
<evidence type="ECO:0000313" key="12">
    <source>
        <dbReference type="Proteomes" id="UP000694240"/>
    </source>
</evidence>
<dbReference type="GO" id="GO:0003677">
    <property type="term" value="F:DNA binding"/>
    <property type="evidence" value="ECO:0007669"/>
    <property type="project" value="UniProtKB-UniRule"/>
</dbReference>
<protein>
    <submittedName>
        <fullName evidence="11">Zinc finger Dof-type</fullName>
    </submittedName>
</protein>
<evidence type="ECO:0000256" key="6">
    <source>
        <dbReference type="ARBA" id="ARBA00023002"/>
    </source>
</evidence>
<proteinExistence type="inferred from homology"/>
<dbReference type="InterPro" id="IPR003851">
    <property type="entry name" value="Znf_Dof"/>
</dbReference>
<evidence type="ECO:0000256" key="5">
    <source>
        <dbReference type="ARBA" id="ARBA00022833"/>
    </source>
</evidence>
<keyword evidence="7" id="KW-0539">Nucleus</keyword>
<evidence type="ECO:0000256" key="8">
    <source>
        <dbReference type="RuleBase" id="RU361277"/>
    </source>
</evidence>
<evidence type="ECO:0000313" key="11">
    <source>
        <dbReference type="EMBL" id="KAG7539971.1"/>
    </source>
</evidence>
<dbReference type="InterPro" id="IPR002328">
    <property type="entry name" value="ADH_Zn_CS"/>
</dbReference>
<dbReference type="Pfam" id="PF00107">
    <property type="entry name" value="ADH_zinc_N"/>
    <property type="match status" value="1"/>
</dbReference>
<gene>
    <name evidence="11" type="ORF">ISN45_Aa07g002350</name>
</gene>
<keyword evidence="12" id="KW-1185">Reference proteome</keyword>
<dbReference type="GO" id="GO:0006355">
    <property type="term" value="P:regulation of DNA-templated transcription"/>
    <property type="evidence" value="ECO:0007669"/>
    <property type="project" value="InterPro"/>
</dbReference>
<evidence type="ECO:0000256" key="1">
    <source>
        <dbReference type="ARBA" id="ARBA00001947"/>
    </source>
</evidence>
<feature type="domain" description="Dof-type" evidence="10">
    <location>
        <begin position="410"/>
        <end position="464"/>
    </location>
</feature>
<keyword evidence="5 8" id="KW-0862">Zinc</keyword>
<dbReference type="InterPro" id="IPR020843">
    <property type="entry name" value="ER"/>
</dbReference>
<dbReference type="PANTHER" id="PTHR42683">
    <property type="entry name" value="ALDEHYDE REDUCTASE"/>
    <property type="match status" value="1"/>
</dbReference>
<dbReference type="GO" id="GO:0008270">
    <property type="term" value="F:zinc ion binding"/>
    <property type="evidence" value="ECO:0007669"/>
    <property type="project" value="UniProtKB-KW"/>
</dbReference>
<dbReference type="InterPro" id="IPR047109">
    <property type="entry name" value="CAD-like"/>
</dbReference>
<name>A0A8T1Y0N6_9BRAS</name>
<organism evidence="11 12">
    <name type="scientific">Arabidopsis thaliana x Arabidopsis arenosa</name>
    <dbReference type="NCBI Taxonomy" id="1240361"/>
    <lineage>
        <taxon>Eukaryota</taxon>
        <taxon>Viridiplantae</taxon>
        <taxon>Streptophyta</taxon>
        <taxon>Embryophyta</taxon>
        <taxon>Tracheophyta</taxon>
        <taxon>Spermatophyta</taxon>
        <taxon>Magnoliopsida</taxon>
        <taxon>eudicotyledons</taxon>
        <taxon>Gunneridae</taxon>
        <taxon>Pentapetalae</taxon>
        <taxon>rosids</taxon>
        <taxon>malvids</taxon>
        <taxon>Brassicales</taxon>
        <taxon>Brassicaceae</taxon>
        <taxon>Camelineae</taxon>
        <taxon>Arabidopsis</taxon>
    </lineage>
</organism>
<dbReference type="Pfam" id="PF02701">
    <property type="entry name" value="Zn_ribbon_Dof"/>
    <property type="match status" value="1"/>
</dbReference>
<dbReference type="AlphaFoldDB" id="A0A8T1Y0N6"/>
<keyword evidence="7" id="KW-0863">Zinc-finger</keyword>
<dbReference type="InterPro" id="IPR013154">
    <property type="entry name" value="ADH-like_N"/>
</dbReference>
<dbReference type="GO" id="GO:0016616">
    <property type="term" value="F:oxidoreductase activity, acting on the CH-OH group of donors, NAD or NADP as acceptor"/>
    <property type="evidence" value="ECO:0007669"/>
    <property type="project" value="InterPro"/>
</dbReference>
<dbReference type="InterPro" id="IPR013149">
    <property type="entry name" value="ADH-like_C"/>
</dbReference>
<comment type="caution">
    <text evidence="11">The sequence shown here is derived from an EMBL/GenBank/DDBJ whole genome shotgun (WGS) entry which is preliminary data.</text>
</comment>
<dbReference type="Pfam" id="PF08240">
    <property type="entry name" value="ADH_N"/>
    <property type="match status" value="1"/>
</dbReference>
<evidence type="ECO:0000259" key="10">
    <source>
        <dbReference type="PROSITE" id="PS50884"/>
    </source>
</evidence>
<evidence type="ECO:0000256" key="3">
    <source>
        <dbReference type="ARBA" id="ARBA00011738"/>
    </source>
</evidence>
<evidence type="ECO:0000256" key="4">
    <source>
        <dbReference type="ARBA" id="ARBA00022723"/>
    </source>
</evidence>
<dbReference type="PROSITE" id="PS50884">
    <property type="entry name" value="ZF_DOF_2"/>
    <property type="match status" value="1"/>
</dbReference>
<dbReference type="PROSITE" id="PS01361">
    <property type="entry name" value="ZF_DOF_1"/>
    <property type="match status" value="1"/>
</dbReference>
<dbReference type="EMBL" id="JAEFBK010000012">
    <property type="protein sequence ID" value="KAG7539971.1"/>
    <property type="molecule type" value="Genomic_DNA"/>
</dbReference>
<dbReference type="CDD" id="cd05283">
    <property type="entry name" value="CAD1"/>
    <property type="match status" value="1"/>
</dbReference>
<comment type="cofactor">
    <cofactor evidence="1 8">
        <name>Zn(2+)</name>
        <dbReference type="ChEBI" id="CHEBI:29105"/>
    </cofactor>
</comment>
<reference evidence="11 12" key="1">
    <citation type="submission" date="2020-12" db="EMBL/GenBank/DDBJ databases">
        <title>Concerted genomic and epigenomic changes stabilize Arabidopsis allopolyploids.</title>
        <authorList>
            <person name="Chen Z."/>
        </authorList>
    </citation>
    <scope>NUCLEOTIDE SEQUENCE [LARGE SCALE GENOMIC DNA]</scope>
    <source>
        <strain evidence="11">Allo738</strain>
        <tissue evidence="11">Leaf</tissue>
    </source>
</reference>
<dbReference type="Proteomes" id="UP000694240">
    <property type="component" value="Chromosome 12"/>
</dbReference>
<accession>A0A8T1Y0N6</accession>
<dbReference type="SMART" id="SM00829">
    <property type="entry name" value="PKS_ER"/>
    <property type="match status" value="1"/>
</dbReference>
<keyword evidence="7" id="KW-0238">DNA-binding</keyword>
<sequence>MEKVHQKEAFGLAAKDNSGVLSPFRFTRRETGEKDVRFKVLFCGICHSDLHMVKNEWGMSTYPLVPGHEIVGVVTEVGAKVTKFKTGEKVGVGCLVSSCGSCDSCTEGMENYCPKSIQTYGFKYYDDTITYGGYSDHMVCDEDHKSWPHFELLVHEETCVVVMVEFEFVTAGSASRSRNPRDLLTRIPDNLPLDAAAPLLCAGITVYSPMKYHGLDKPGMHIGVVGLGGLGHVGVKFAKAMGTKVTVISTSERKRDEAINRLGADAFLVSRDPKQIKDAMGTMDGIIDTVSATHSLLPLLGLLKHKGKLVMVGAPEKPLELPVMPLIFERKMVMGSMIGGIKETQEMIDMAGKHNITADIELISADYVNTAMERLEKADVSFKPRMIKTTAKPPRQINNKEPSPATQPVLKCPRCDSVNTKFCYYNNYSLSQPRHYCKNCRRYWTRGGALRNVPIGGSTRNKNKPCSLHVISSPYLFSNVPSSSSHELVRNHPTTAMMMRSSGGFSGYMFPLDPNYNLASSSIESLSSFNQDLHQKLQQQRLVSMFLQDSLPVNQKPVMFQNVELIPPSTATTDWVFDRSATGGGATSGNHEDDGEGNLGNWYHNANNNALL</sequence>
<comment type="subcellular location">
    <subcellularLocation>
        <location evidence="7">Nucleus</location>
    </subcellularLocation>
</comment>
<keyword evidence="4 8" id="KW-0479">Metal-binding</keyword>
<dbReference type="FunFam" id="3.40.50.720:FF:000022">
    <property type="entry name" value="Cinnamyl alcohol dehydrogenase"/>
    <property type="match status" value="1"/>
</dbReference>
<dbReference type="PROSITE" id="PS00059">
    <property type="entry name" value="ADH_ZINC"/>
    <property type="match status" value="1"/>
</dbReference>
<evidence type="ECO:0000256" key="9">
    <source>
        <dbReference type="SAM" id="MobiDB-lite"/>
    </source>
</evidence>
<evidence type="ECO:0000256" key="7">
    <source>
        <dbReference type="PROSITE-ProRule" id="PRU00071"/>
    </source>
</evidence>
<evidence type="ECO:0000256" key="2">
    <source>
        <dbReference type="ARBA" id="ARBA00008072"/>
    </source>
</evidence>